<comment type="similarity">
    <text evidence="1 6">Belongs to the methyltransferase superfamily. PrmA family.</text>
</comment>
<dbReference type="InterPro" id="IPR050078">
    <property type="entry name" value="Ribosomal_L11_MeTrfase_PrmA"/>
</dbReference>
<keyword evidence="7" id="KW-0689">Ribosomal protein</keyword>
<keyword evidence="3 6" id="KW-0489">Methyltransferase</keyword>
<feature type="binding site" evidence="6">
    <location>
        <position position="184"/>
    </location>
    <ligand>
        <name>S-adenosyl-L-methionine</name>
        <dbReference type="ChEBI" id="CHEBI:59789"/>
    </ligand>
</feature>
<keyword evidence="2 6" id="KW-0963">Cytoplasm</keyword>
<dbReference type="Proteomes" id="UP001055149">
    <property type="component" value="Unassembled WGS sequence"/>
</dbReference>
<dbReference type="InterPro" id="IPR004498">
    <property type="entry name" value="Ribosomal_PrmA_MeTrfase"/>
</dbReference>
<organism evidence="7 8">
    <name type="scientific">Ligilactobacillus pabuli</name>
    <dbReference type="NCBI Taxonomy" id="2886039"/>
    <lineage>
        <taxon>Bacteria</taxon>
        <taxon>Bacillati</taxon>
        <taxon>Bacillota</taxon>
        <taxon>Bacilli</taxon>
        <taxon>Lactobacillales</taxon>
        <taxon>Lactobacillaceae</taxon>
        <taxon>Ligilactobacillus</taxon>
    </lineage>
</organism>
<comment type="caution">
    <text evidence="7">The sequence shown here is derived from an EMBL/GenBank/DDBJ whole genome shotgun (WGS) entry which is preliminary data.</text>
</comment>
<keyword evidence="7" id="KW-0687">Ribonucleoprotein</keyword>
<dbReference type="EMBL" id="BQXH01000001">
    <property type="protein sequence ID" value="GKS80489.1"/>
    <property type="molecule type" value="Genomic_DNA"/>
</dbReference>
<proteinExistence type="inferred from homology"/>
<reference evidence="7" key="1">
    <citation type="journal article" date="2022" name="Int. J. Syst. Evol. Microbiol.">
        <title>A novel species of lactic acid bacteria, Ligilactobacillus pabuli sp. nov., isolated from alfalfa silage.</title>
        <authorList>
            <person name="Tohno M."/>
            <person name="Tanizawa Y."/>
            <person name="Sawada H."/>
            <person name="Sakamoto M."/>
            <person name="Ohkuma M."/>
            <person name="Kobayashi H."/>
        </authorList>
    </citation>
    <scope>NUCLEOTIDE SEQUENCE</scope>
    <source>
        <strain evidence="7">AF129</strain>
    </source>
</reference>
<dbReference type="PIRSF" id="PIRSF000401">
    <property type="entry name" value="RPL11_MTase"/>
    <property type="match status" value="1"/>
</dbReference>
<keyword evidence="8" id="KW-1185">Reference proteome</keyword>
<sequence>MKWNKLAIKCSAEAQEAVSNLLVENGAEGIELTEADQADYVVLATYFAEGTAVEPLAQKMGSSLANLPQFGLEPGDFEITIEQLDDSSWDNEWKKYYHSKRISRYLAIAPSWEPTDTFDEKTAVIRLDPGKSFGTGTHPTTVLALHALEAVIAGGEDVIDVGTGSGVLSIAAKYLGAAHVAAYDVDDESIKAAAENFALNPVATDVHLAKNSLLENVTGKTDIIVANILAEIIVPLIPQAATHLNPNGKLLLSGIIQDKVSLIKDTLTQNGFVVEETFNIGDWYGIIASQPLEDE</sequence>
<evidence type="ECO:0000256" key="3">
    <source>
        <dbReference type="ARBA" id="ARBA00022603"/>
    </source>
</evidence>
<accession>A0ABQ5JH87</accession>
<protein>
    <recommendedName>
        <fullName evidence="6">Ribosomal protein L11 methyltransferase</fullName>
        <shortName evidence="6">L11 Mtase</shortName>
        <ecNumber evidence="6">2.1.1.-</ecNumber>
    </recommendedName>
</protein>
<feature type="binding site" evidence="6">
    <location>
        <position position="227"/>
    </location>
    <ligand>
        <name>S-adenosyl-L-methionine</name>
        <dbReference type="ChEBI" id="CHEBI:59789"/>
    </ligand>
</feature>
<dbReference type="PANTHER" id="PTHR43648">
    <property type="entry name" value="ELECTRON TRANSFER FLAVOPROTEIN BETA SUBUNIT LYSINE METHYLTRANSFERASE"/>
    <property type="match status" value="1"/>
</dbReference>
<keyword evidence="5 6" id="KW-0949">S-adenosyl-L-methionine</keyword>
<evidence type="ECO:0000256" key="4">
    <source>
        <dbReference type="ARBA" id="ARBA00022679"/>
    </source>
</evidence>
<evidence type="ECO:0000313" key="8">
    <source>
        <dbReference type="Proteomes" id="UP001055149"/>
    </source>
</evidence>
<dbReference type="GO" id="GO:0008168">
    <property type="term" value="F:methyltransferase activity"/>
    <property type="evidence" value="ECO:0007669"/>
    <property type="project" value="UniProtKB-KW"/>
</dbReference>
<dbReference type="GO" id="GO:0005840">
    <property type="term" value="C:ribosome"/>
    <property type="evidence" value="ECO:0007669"/>
    <property type="project" value="UniProtKB-KW"/>
</dbReference>
<dbReference type="EC" id="2.1.1.-" evidence="6"/>
<comment type="catalytic activity">
    <reaction evidence="6">
        <text>L-lysyl-[protein] + 3 S-adenosyl-L-methionine = N(6),N(6),N(6)-trimethyl-L-lysyl-[protein] + 3 S-adenosyl-L-homocysteine + 3 H(+)</text>
        <dbReference type="Rhea" id="RHEA:54192"/>
        <dbReference type="Rhea" id="RHEA-COMP:9752"/>
        <dbReference type="Rhea" id="RHEA-COMP:13826"/>
        <dbReference type="ChEBI" id="CHEBI:15378"/>
        <dbReference type="ChEBI" id="CHEBI:29969"/>
        <dbReference type="ChEBI" id="CHEBI:57856"/>
        <dbReference type="ChEBI" id="CHEBI:59789"/>
        <dbReference type="ChEBI" id="CHEBI:61961"/>
    </reaction>
</comment>
<dbReference type="GO" id="GO:0032259">
    <property type="term" value="P:methylation"/>
    <property type="evidence" value="ECO:0007669"/>
    <property type="project" value="UniProtKB-KW"/>
</dbReference>
<evidence type="ECO:0000256" key="6">
    <source>
        <dbReference type="HAMAP-Rule" id="MF_00735"/>
    </source>
</evidence>
<comment type="subcellular location">
    <subcellularLocation>
        <location evidence="6">Cytoplasm</location>
    </subcellularLocation>
</comment>
<dbReference type="CDD" id="cd02440">
    <property type="entry name" value="AdoMet_MTases"/>
    <property type="match status" value="1"/>
</dbReference>
<evidence type="ECO:0000256" key="5">
    <source>
        <dbReference type="ARBA" id="ARBA00022691"/>
    </source>
</evidence>
<evidence type="ECO:0000256" key="2">
    <source>
        <dbReference type="ARBA" id="ARBA00022490"/>
    </source>
</evidence>
<dbReference type="SUPFAM" id="SSF53335">
    <property type="entry name" value="S-adenosyl-L-methionine-dependent methyltransferases"/>
    <property type="match status" value="1"/>
</dbReference>
<evidence type="ECO:0000256" key="1">
    <source>
        <dbReference type="ARBA" id="ARBA00009741"/>
    </source>
</evidence>
<gene>
    <name evidence="6 7" type="primary">prmA</name>
    <name evidence="7" type="ORF">LPAF129_01740</name>
</gene>
<dbReference type="NCBIfam" id="TIGR00406">
    <property type="entry name" value="prmA"/>
    <property type="match status" value="1"/>
</dbReference>
<dbReference type="Gene3D" id="3.40.50.150">
    <property type="entry name" value="Vaccinia Virus protein VP39"/>
    <property type="match status" value="1"/>
</dbReference>
<keyword evidence="4 6" id="KW-0808">Transferase</keyword>
<dbReference type="PANTHER" id="PTHR43648:SF1">
    <property type="entry name" value="ELECTRON TRANSFER FLAVOPROTEIN BETA SUBUNIT LYSINE METHYLTRANSFERASE"/>
    <property type="match status" value="1"/>
</dbReference>
<dbReference type="InterPro" id="IPR029063">
    <property type="entry name" value="SAM-dependent_MTases_sf"/>
</dbReference>
<dbReference type="Pfam" id="PF06325">
    <property type="entry name" value="PrmA"/>
    <property type="match status" value="1"/>
</dbReference>
<name>A0ABQ5JH87_9LACO</name>
<dbReference type="HAMAP" id="MF_00735">
    <property type="entry name" value="Methyltr_PrmA"/>
    <property type="match status" value="1"/>
</dbReference>
<feature type="binding site" evidence="6">
    <location>
        <position position="141"/>
    </location>
    <ligand>
        <name>S-adenosyl-L-methionine</name>
        <dbReference type="ChEBI" id="CHEBI:59789"/>
    </ligand>
</feature>
<feature type="binding site" evidence="6">
    <location>
        <position position="162"/>
    </location>
    <ligand>
        <name>S-adenosyl-L-methionine</name>
        <dbReference type="ChEBI" id="CHEBI:59789"/>
    </ligand>
</feature>
<evidence type="ECO:0000313" key="7">
    <source>
        <dbReference type="EMBL" id="GKS80489.1"/>
    </source>
</evidence>
<comment type="function">
    <text evidence="6">Methylates ribosomal protein L11.</text>
</comment>